<protein>
    <submittedName>
        <fullName evidence="1">Uncharacterized protein</fullName>
    </submittedName>
</protein>
<reference evidence="1" key="1">
    <citation type="submission" date="2023-03" db="EMBL/GenBank/DDBJ databases">
        <title>Massive genome expansion in bonnet fungi (Mycena s.s.) driven by repeated elements and novel gene families across ecological guilds.</title>
        <authorList>
            <consortium name="Lawrence Berkeley National Laboratory"/>
            <person name="Harder C.B."/>
            <person name="Miyauchi S."/>
            <person name="Viragh M."/>
            <person name="Kuo A."/>
            <person name="Thoen E."/>
            <person name="Andreopoulos B."/>
            <person name="Lu D."/>
            <person name="Skrede I."/>
            <person name="Drula E."/>
            <person name="Henrissat B."/>
            <person name="Morin E."/>
            <person name="Kohler A."/>
            <person name="Barry K."/>
            <person name="LaButti K."/>
            <person name="Morin E."/>
            <person name="Salamov A."/>
            <person name="Lipzen A."/>
            <person name="Mereny Z."/>
            <person name="Hegedus B."/>
            <person name="Baldrian P."/>
            <person name="Stursova M."/>
            <person name="Weitz H."/>
            <person name="Taylor A."/>
            <person name="Grigoriev I.V."/>
            <person name="Nagy L.G."/>
            <person name="Martin F."/>
            <person name="Kauserud H."/>
        </authorList>
    </citation>
    <scope>NUCLEOTIDE SEQUENCE</scope>
    <source>
        <strain evidence="1">CBHHK182m</strain>
    </source>
</reference>
<dbReference type="AlphaFoldDB" id="A0AAD7NU62"/>
<proteinExistence type="predicted"/>
<gene>
    <name evidence="1" type="ORF">B0H16DRAFT_1003236</name>
</gene>
<evidence type="ECO:0000313" key="1">
    <source>
        <dbReference type="EMBL" id="KAJ7776235.1"/>
    </source>
</evidence>
<name>A0AAD7NU62_9AGAR</name>
<keyword evidence="2" id="KW-1185">Reference proteome</keyword>
<evidence type="ECO:0000313" key="2">
    <source>
        <dbReference type="Proteomes" id="UP001215598"/>
    </source>
</evidence>
<dbReference type="Proteomes" id="UP001215598">
    <property type="component" value="Unassembled WGS sequence"/>
</dbReference>
<dbReference type="EMBL" id="JARKIB010000009">
    <property type="protein sequence ID" value="KAJ7776235.1"/>
    <property type="molecule type" value="Genomic_DNA"/>
</dbReference>
<accession>A0AAD7NU62</accession>
<organism evidence="1 2">
    <name type="scientific">Mycena metata</name>
    <dbReference type="NCBI Taxonomy" id="1033252"/>
    <lineage>
        <taxon>Eukaryota</taxon>
        <taxon>Fungi</taxon>
        <taxon>Dikarya</taxon>
        <taxon>Basidiomycota</taxon>
        <taxon>Agaricomycotina</taxon>
        <taxon>Agaricomycetes</taxon>
        <taxon>Agaricomycetidae</taxon>
        <taxon>Agaricales</taxon>
        <taxon>Marasmiineae</taxon>
        <taxon>Mycenaceae</taxon>
        <taxon>Mycena</taxon>
    </lineage>
</organism>
<sequence length="169" mass="18715">MLADRELMKLVNEGEKFGFCSSATTFFADVVTKIDSPSAASDLGRVFFVFKAPARLPPEEFSRELEGVVDRCLALPICQRVLVRHSMLVPSKIGTDLQDNDGLLRALGLPTPEAVVVIIAEVESPDDFAEFFTDEFLVKEVVKEVKDKFEFHLNGVCFLGSVESKVNDL</sequence>
<comment type="caution">
    <text evidence="1">The sequence shown here is derived from an EMBL/GenBank/DDBJ whole genome shotgun (WGS) entry which is preliminary data.</text>
</comment>